<evidence type="ECO:0000313" key="2">
    <source>
        <dbReference type="Proteomes" id="UP000199226"/>
    </source>
</evidence>
<dbReference type="Proteomes" id="UP000199226">
    <property type="component" value="Unassembled WGS sequence"/>
</dbReference>
<proteinExistence type="predicted"/>
<keyword evidence="2" id="KW-1185">Reference proteome</keyword>
<gene>
    <name evidence="1" type="ORF">SAMN05421813_13132</name>
</gene>
<sequence length="198" mass="22899">MTATVTRAQTWNEVFKQKETQKKYLIQQIAAMKLYAGYLKKGYDIANKGINSIKDISKGEFDLHQSFFTSLKMINPAIAGNSKIAQVIAWQVTISKGLLTLNSRTELPASDKSYIRQVRLKVMKECEQDMEELLLVITQGKLEMKDDERINRLDKVYESMKDKYQFTQSFSNQVKTLSLQKEQEERNNEASKKHYGIN</sequence>
<reference evidence="2" key="1">
    <citation type="submission" date="2016-10" db="EMBL/GenBank/DDBJ databases">
        <authorList>
            <person name="Varghese N."/>
            <person name="Submissions S."/>
        </authorList>
    </citation>
    <scope>NUCLEOTIDE SEQUENCE [LARGE SCALE GENOMIC DNA]</scope>
    <source>
        <strain evidence="2">DSM 24536</strain>
    </source>
</reference>
<dbReference type="STRING" id="990371.SAMN05421813_13132"/>
<protein>
    <submittedName>
        <fullName evidence="1">Uncharacterized protein</fullName>
    </submittedName>
</protein>
<dbReference type="AlphaFoldDB" id="A0A1G9XLP0"/>
<accession>A0A1G9XLP0</accession>
<evidence type="ECO:0000313" key="1">
    <source>
        <dbReference type="EMBL" id="SDM97678.1"/>
    </source>
</evidence>
<organism evidence="1 2">
    <name type="scientific">Daejeonella rubra</name>
    <dbReference type="NCBI Taxonomy" id="990371"/>
    <lineage>
        <taxon>Bacteria</taxon>
        <taxon>Pseudomonadati</taxon>
        <taxon>Bacteroidota</taxon>
        <taxon>Sphingobacteriia</taxon>
        <taxon>Sphingobacteriales</taxon>
        <taxon>Sphingobacteriaceae</taxon>
        <taxon>Daejeonella</taxon>
    </lineage>
</organism>
<name>A0A1G9XLP0_9SPHI</name>
<dbReference type="EMBL" id="FNHH01000031">
    <property type="protein sequence ID" value="SDM97678.1"/>
    <property type="molecule type" value="Genomic_DNA"/>
</dbReference>